<dbReference type="SMART" id="SM00382">
    <property type="entry name" value="AAA"/>
    <property type="match status" value="1"/>
</dbReference>
<evidence type="ECO:0000259" key="1">
    <source>
        <dbReference type="SMART" id="SM00382"/>
    </source>
</evidence>
<dbReference type="STRING" id="1307839.L21SP5_01955"/>
<dbReference type="Gene3D" id="3.40.50.300">
    <property type="entry name" value="P-loop containing nucleotide triphosphate hydrolases"/>
    <property type="match status" value="1"/>
</dbReference>
<dbReference type="OrthoDB" id="9768467at2"/>
<proteinExistence type="predicted"/>
<dbReference type="KEGG" id="blq:L21SP5_01955"/>
<protein>
    <submittedName>
        <fullName evidence="2">RecA-superfamily ATPases implicated in signal transduction</fullName>
    </submittedName>
</protein>
<dbReference type="PANTHER" id="PTHR42990">
    <property type="entry name" value="ATPASE"/>
    <property type="match status" value="1"/>
</dbReference>
<feature type="domain" description="AAA+ ATPase" evidence="1">
    <location>
        <begin position="30"/>
        <end position="199"/>
    </location>
</feature>
<dbReference type="Pfam" id="PF13173">
    <property type="entry name" value="AAA_14"/>
    <property type="match status" value="1"/>
</dbReference>
<dbReference type="PATRIC" id="fig|1307839.3.peg.2062"/>
<reference evidence="2 3" key="1">
    <citation type="submission" date="2015-11" db="EMBL/GenBank/DDBJ databases">
        <title>Description and complete genome sequence of a novel strain predominating in hypersaline microbial mats and representing a new family of the Bacteriodetes phylum.</title>
        <authorList>
            <person name="Spring S."/>
            <person name="Bunk B."/>
            <person name="Sproer C."/>
            <person name="Klenk H.-P."/>
        </authorList>
    </citation>
    <scope>NUCLEOTIDE SEQUENCE [LARGE SCALE GENOMIC DNA]</scope>
    <source>
        <strain evidence="2 3">L21-Spi-D4</strain>
    </source>
</reference>
<sequence>MEQLIETGDRLIRLVNRNFIRALYESINWNTRLIEIKGSRGVGKTTLMLQKAQELQKQGEHVLYVSLDNAYFFRHQLIELADWYYKNGGKFLFIDEVHKYPQKEKGLDWSLEIKNIYDSYPDLYLIYSGSSILQLYTGAGDLSRRKVSYRLPGLSFREYLLLNEELNIMPQSFVSVLQNHGDLAAEITTQIKIIPLFNDYLKFGYYPFYTEGLENYYQRINEVTNVILETDIPSVTDINFETSLRLKRLLVLLTGSAPYAPNLSKLSEQLFISDYRTLLKYLNYLAKAELINILSAKAIGNQIMNKPDKIFFDNTNSMYAFSENNINVGTLRETFLFNQLKNDHTLTYPKYGDFIIDGKYTLEVGGKSKTKKQIAETENAYIAMDNVESGFGNQIPLWLFGFLY</sequence>
<dbReference type="SUPFAM" id="SSF52540">
    <property type="entry name" value="P-loop containing nucleoside triphosphate hydrolases"/>
    <property type="match status" value="2"/>
</dbReference>
<dbReference type="InterPro" id="IPR027417">
    <property type="entry name" value="P-loop_NTPase"/>
</dbReference>
<dbReference type="EMBL" id="CP013118">
    <property type="protein sequence ID" value="ALO15594.1"/>
    <property type="molecule type" value="Genomic_DNA"/>
</dbReference>
<dbReference type="InterPro" id="IPR041682">
    <property type="entry name" value="AAA_14"/>
</dbReference>
<dbReference type="RefSeq" id="WP_057953037.1">
    <property type="nucleotide sequence ID" value="NZ_CP013118.1"/>
</dbReference>
<dbReference type="Proteomes" id="UP000064893">
    <property type="component" value="Chromosome"/>
</dbReference>
<keyword evidence="3" id="KW-1185">Reference proteome</keyword>
<dbReference type="AlphaFoldDB" id="A0A0S2HZV2"/>
<accession>A0A0S2HZV2</accession>
<organism evidence="2 3">
    <name type="scientific">Salinivirga cyanobacteriivorans</name>
    <dbReference type="NCBI Taxonomy" id="1307839"/>
    <lineage>
        <taxon>Bacteria</taxon>
        <taxon>Pseudomonadati</taxon>
        <taxon>Bacteroidota</taxon>
        <taxon>Bacteroidia</taxon>
        <taxon>Bacteroidales</taxon>
        <taxon>Salinivirgaceae</taxon>
        <taxon>Salinivirga</taxon>
    </lineage>
</organism>
<dbReference type="PANTHER" id="PTHR42990:SF1">
    <property type="entry name" value="AAA+ ATPASE DOMAIN-CONTAINING PROTEIN"/>
    <property type="match status" value="1"/>
</dbReference>
<dbReference type="InterPro" id="IPR003593">
    <property type="entry name" value="AAA+_ATPase"/>
</dbReference>
<gene>
    <name evidence="2" type="ORF">L21SP5_01955</name>
</gene>
<evidence type="ECO:0000313" key="3">
    <source>
        <dbReference type="Proteomes" id="UP000064893"/>
    </source>
</evidence>
<evidence type="ECO:0000313" key="2">
    <source>
        <dbReference type="EMBL" id="ALO15594.1"/>
    </source>
</evidence>
<name>A0A0S2HZV2_9BACT</name>